<dbReference type="EMBL" id="MN740134">
    <property type="protein sequence ID" value="QHT89048.1"/>
    <property type="molecule type" value="Genomic_DNA"/>
</dbReference>
<sequence length="120" mass="14028">MKWQVSWNKKRYDYKRLIRDYLEGGHTGFVTNSKGMAKMVVLPQIGDEVFVSCDKKKILKCRVASEFVVHEHGAHDEYSIGAPGTRPHTHNDTFLMLQIVEVYENPEKMNGFQRTWVRLE</sequence>
<organism evidence="1">
    <name type="scientific">viral metagenome</name>
    <dbReference type="NCBI Taxonomy" id="1070528"/>
    <lineage>
        <taxon>unclassified sequences</taxon>
        <taxon>metagenomes</taxon>
        <taxon>organismal metagenomes</taxon>
    </lineage>
</organism>
<proteinExistence type="predicted"/>
<reference evidence="1" key="1">
    <citation type="journal article" date="2020" name="Nature">
        <title>Giant virus diversity and host interactions through global metagenomics.</title>
        <authorList>
            <person name="Schulz F."/>
            <person name="Roux S."/>
            <person name="Paez-Espino D."/>
            <person name="Jungbluth S."/>
            <person name="Walsh D.A."/>
            <person name="Denef V.J."/>
            <person name="McMahon K.D."/>
            <person name="Konstantinidis K.T."/>
            <person name="Eloe-Fadrosh E.A."/>
            <person name="Kyrpides N.C."/>
            <person name="Woyke T."/>
        </authorList>
    </citation>
    <scope>NUCLEOTIDE SEQUENCE</scope>
    <source>
        <strain evidence="1">GVMAG-M-3300023184-51</strain>
    </source>
</reference>
<accession>A0A6C0I7P9</accession>
<evidence type="ECO:0000313" key="1">
    <source>
        <dbReference type="EMBL" id="QHT89048.1"/>
    </source>
</evidence>
<dbReference type="AlphaFoldDB" id="A0A6C0I7P9"/>
<name>A0A6C0I7P9_9ZZZZ</name>
<protein>
    <submittedName>
        <fullName evidence="1">Uncharacterized protein</fullName>
    </submittedName>
</protein>